<dbReference type="InterPro" id="IPR000847">
    <property type="entry name" value="LysR_HTH_N"/>
</dbReference>
<dbReference type="Pfam" id="PF03466">
    <property type="entry name" value="LysR_substrate"/>
    <property type="match status" value="1"/>
</dbReference>
<proteinExistence type="inferred from homology"/>
<evidence type="ECO:0000313" key="8">
    <source>
        <dbReference type="Proteomes" id="UP000598032"/>
    </source>
</evidence>
<feature type="compositionally biased region" description="Polar residues" evidence="5">
    <location>
        <begin position="311"/>
        <end position="336"/>
    </location>
</feature>
<dbReference type="Gene3D" id="1.10.10.10">
    <property type="entry name" value="Winged helix-like DNA-binding domain superfamily/Winged helix DNA-binding domain"/>
    <property type="match status" value="1"/>
</dbReference>
<dbReference type="Gene3D" id="3.40.190.290">
    <property type="match status" value="1"/>
</dbReference>
<dbReference type="EMBL" id="CAJHCP010000002">
    <property type="protein sequence ID" value="CAD6518134.1"/>
    <property type="molecule type" value="Genomic_DNA"/>
</dbReference>
<feature type="region of interest" description="Disordered" evidence="5">
    <location>
        <begin position="304"/>
        <end position="349"/>
    </location>
</feature>
<evidence type="ECO:0000256" key="5">
    <source>
        <dbReference type="SAM" id="MobiDB-lite"/>
    </source>
</evidence>
<keyword evidence="3" id="KW-0238">DNA-binding</keyword>
<organism evidence="7 8">
    <name type="scientific">Paraburkholderia metrosideri</name>
    <dbReference type="NCBI Taxonomy" id="580937"/>
    <lineage>
        <taxon>Bacteria</taxon>
        <taxon>Pseudomonadati</taxon>
        <taxon>Pseudomonadota</taxon>
        <taxon>Betaproteobacteria</taxon>
        <taxon>Burkholderiales</taxon>
        <taxon>Burkholderiaceae</taxon>
        <taxon>Paraburkholderia</taxon>
    </lineage>
</organism>
<dbReference type="PANTHER" id="PTHR30419:SF30">
    <property type="entry name" value="LYSR FAMILY TRANSCRIPTIONAL REGULATOR"/>
    <property type="match status" value="1"/>
</dbReference>
<evidence type="ECO:0000313" key="7">
    <source>
        <dbReference type="EMBL" id="CAD6518134.1"/>
    </source>
</evidence>
<dbReference type="InterPro" id="IPR036388">
    <property type="entry name" value="WH-like_DNA-bd_sf"/>
</dbReference>
<name>A0ABM8ND48_9BURK</name>
<dbReference type="InterPro" id="IPR050950">
    <property type="entry name" value="HTH-type_LysR_regulators"/>
</dbReference>
<gene>
    <name evidence="7" type="primary">gltC_3</name>
    <name evidence="7" type="ORF">LMG28140_01043</name>
</gene>
<evidence type="ECO:0000256" key="3">
    <source>
        <dbReference type="ARBA" id="ARBA00023125"/>
    </source>
</evidence>
<accession>A0ABM8ND48</accession>
<dbReference type="Proteomes" id="UP000598032">
    <property type="component" value="Unassembled WGS sequence"/>
</dbReference>
<comment type="caution">
    <text evidence="7">The sequence shown here is derived from an EMBL/GenBank/DDBJ whole genome shotgun (WGS) entry which is preliminary data.</text>
</comment>
<dbReference type="Pfam" id="PF00126">
    <property type="entry name" value="HTH_1"/>
    <property type="match status" value="1"/>
</dbReference>
<comment type="similarity">
    <text evidence="1">Belongs to the LysR transcriptional regulatory family.</text>
</comment>
<dbReference type="PROSITE" id="PS50931">
    <property type="entry name" value="HTH_LYSR"/>
    <property type="match status" value="1"/>
</dbReference>
<reference evidence="7 8" key="1">
    <citation type="submission" date="2020-10" db="EMBL/GenBank/DDBJ databases">
        <authorList>
            <person name="Peeters C."/>
        </authorList>
    </citation>
    <scope>NUCLEOTIDE SEQUENCE [LARGE SCALE GENOMIC DNA]</scope>
    <source>
        <strain evidence="7 8">LMG 28140</strain>
    </source>
</reference>
<dbReference type="RefSeq" id="WP_236591609.1">
    <property type="nucleotide sequence ID" value="NZ_CAJHCP010000002.1"/>
</dbReference>
<evidence type="ECO:0000259" key="6">
    <source>
        <dbReference type="PROSITE" id="PS50931"/>
    </source>
</evidence>
<evidence type="ECO:0000256" key="2">
    <source>
        <dbReference type="ARBA" id="ARBA00023015"/>
    </source>
</evidence>
<keyword evidence="8" id="KW-1185">Reference proteome</keyword>
<feature type="compositionally biased region" description="Basic residues" evidence="5">
    <location>
        <begin position="340"/>
        <end position="349"/>
    </location>
</feature>
<dbReference type="SUPFAM" id="SSF46785">
    <property type="entry name" value="Winged helix' DNA-binding domain"/>
    <property type="match status" value="1"/>
</dbReference>
<evidence type="ECO:0000256" key="1">
    <source>
        <dbReference type="ARBA" id="ARBA00009437"/>
    </source>
</evidence>
<protein>
    <submittedName>
        <fullName evidence="7">HTH-type transcriptional regulator GltC</fullName>
    </submittedName>
</protein>
<keyword evidence="4" id="KW-0804">Transcription</keyword>
<dbReference type="InterPro" id="IPR005119">
    <property type="entry name" value="LysR_subst-bd"/>
</dbReference>
<sequence length="349" mass="37962">MPLTRVTLRQFEAFLAIVDLHSIGAAAERLGLTSSAVSQLLAELETELGFRLFDRTTRRVNLSSAGQDFLSSAESVLRHVRAAAQSADDIRNRAAGIVRVGAPLVLAATALPAAIAEYARDKPKVVVRICDTVVEQLVERVESGDVDLAIGPDRQSGTRVRCEPAFASPWVMWCAPTHPLSTRRRVLWQHLRDVPIVATGRDHERAVGQMLANLPVEARIIPVDVVDNVTTAFGLASQGLAVTLAPAYVAPLARTFGLVMKRIVDPETIREVCVYRSTQRALSPPADGFAEFIAPWLQRWDRETQADARQRNQSAAPLSHVTTAQASNTARTTAADSKSRAAHKRASDT</sequence>
<dbReference type="SUPFAM" id="SSF53850">
    <property type="entry name" value="Periplasmic binding protein-like II"/>
    <property type="match status" value="1"/>
</dbReference>
<feature type="domain" description="HTH lysR-type" evidence="6">
    <location>
        <begin position="6"/>
        <end position="63"/>
    </location>
</feature>
<keyword evidence="2" id="KW-0805">Transcription regulation</keyword>
<dbReference type="PANTHER" id="PTHR30419">
    <property type="entry name" value="HTH-TYPE TRANSCRIPTIONAL REGULATOR YBHD"/>
    <property type="match status" value="1"/>
</dbReference>
<dbReference type="InterPro" id="IPR036390">
    <property type="entry name" value="WH_DNA-bd_sf"/>
</dbReference>
<evidence type="ECO:0000256" key="4">
    <source>
        <dbReference type="ARBA" id="ARBA00023163"/>
    </source>
</evidence>
<dbReference type="PRINTS" id="PR00039">
    <property type="entry name" value="HTHLYSR"/>
</dbReference>